<evidence type="ECO:0000259" key="15">
    <source>
        <dbReference type="PROSITE" id="PS51352"/>
    </source>
</evidence>
<dbReference type="Proteomes" id="UP000663872">
    <property type="component" value="Unassembled WGS sequence"/>
</dbReference>
<feature type="compositionally biased region" description="Acidic residues" evidence="12">
    <location>
        <begin position="241"/>
        <end position="254"/>
    </location>
</feature>
<keyword evidence="2" id="KW-0813">Transport</keyword>
<dbReference type="OrthoDB" id="7869097at2759"/>
<dbReference type="InterPro" id="IPR017937">
    <property type="entry name" value="Thioredoxin_CS"/>
</dbReference>
<accession>A0A817Y4P2</accession>
<evidence type="ECO:0000313" key="16">
    <source>
        <dbReference type="EMBL" id="CAF3367425.1"/>
    </source>
</evidence>
<comment type="caution">
    <text evidence="17">The sequence shown here is derived from an EMBL/GenBank/DDBJ whole genome shotgun (WGS) entry which is preliminary data.</text>
</comment>
<evidence type="ECO:0000256" key="11">
    <source>
        <dbReference type="ARBA" id="ARBA00023284"/>
    </source>
</evidence>
<dbReference type="PANTHER" id="PTHR46107:SF3">
    <property type="entry name" value="THIOREDOXIN DOMAIN-CONTAINING PROTEIN"/>
    <property type="match status" value="1"/>
</dbReference>
<feature type="compositionally biased region" description="Polar residues" evidence="12">
    <location>
        <begin position="255"/>
        <end position="264"/>
    </location>
</feature>
<dbReference type="Pfam" id="PF00085">
    <property type="entry name" value="Thioredoxin"/>
    <property type="match status" value="1"/>
</dbReference>
<evidence type="ECO:0000256" key="6">
    <source>
        <dbReference type="ARBA" id="ARBA00022824"/>
    </source>
</evidence>
<dbReference type="PROSITE" id="PS00194">
    <property type="entry name" value="THIOREDOXIN_1"/>
    <property type="match status" value="1"/>
</dbReference>
<evidence type="ECO:0000313" key="18">
    <source>
        <dbReference type="Proteomes" id="UP000663872"/>
    </source>
</evidence>
<evidence type="ECO:0000256" key="10">
    <source>
        <dbReference type="ARBA" id="ARBA00023157"/>
    </source>
</evidence>
<dbReference type="Gene3D" id="3.40.30.10">
    <property type="entry name" value="Glutaredoxin"/>
    <property type="match status" value="1"/>
</dbReference>
<evidence type="ECO:0000256" key="13">
    <source>
        <dbReference type="SAM" id="Phobius"/>
    </source>
</evidence>
<keyword evidence="3" id="KW-0597">Phosphoprotein</keyword>
<dbReference type="InterPro" id="IPR013766">
    <property type="entry name" value="Thioredoxin_domain"/>
</dbReference>
<evidence type="ECO:0000256" key="8">
    <source>
        <dbReference type="ARBA" id="ARBA00022989"/>
    </source>
</evidence>
<name>A0A817Y4P2_9BILA</name>
<feature type="domain" description="Thioredoxin" evidence="15">
    <location>
        <begin position="9"/>
        <end position="121"/>
    </location>
</feature>
<organism evidence="17 18">
    <name type="scientific">Rotaria socialis</name>
    <dbReference type="NCBI Taxonomy" id="392032"/>
    <lineage>
        <taxon>Eukaryota</taxon>
        <taxon>Metazoa</taxon>
        <taxon>Spiralia</taxon>
        <taxon>Gnathifera</taxon>
        <taxon>Rotifera</taxon>
        <taxon>Eurotatoria</taxon>
        <taxon>Bdelloidea</taxon>
        <taxon>Philodinida</taxon>
        <taxon>Philodinidae</taxon>
        <taxon>Rotaria</taxon>
    </lineage>
</organism>
<keyword evidence="9 13" id="KW-0472">Membrane</keyword>
<dbReference type="GO" id="GO:0015036">
    <property type="term" value="F:disulfide oxidoreductase activity"/>
    <property type="evidence" value="ECO:0007669"/>
    <property type="project" value="TreeGrafter"/>
</dbReference>
<feature type="signal peptide" evidence="14">
    <location>
        <begin position="1"/>
        <end position="18"/>
    </location>
</feature>
<feature type="transmembrane region" description="Helical" evidence="13">
    <location>
        <begin position="167"/>
        <end position="200"/>
    </location>
</feature>
<comment type="subcellular location">
    <subcellularLocation>
        <location evidence="1">Endoplasmic reticulum membrane</location>
        <topology evidence="1">Single-pass type I membrane protein</topology>
    </subcellularLocation>
</comment>
<keyword evidence="10" id="KW-1015">Disulfide bond</keyword>
<keyword evidence="7" id="KW-0249">Electron transport</keyword>
<protein>
    <recommendedName>
        <fullName evidence="15">Thioredoxin domain-containing protein</fullName>
    </recommendedName>
</protein>
<evidence type="ECO:0000256" key="2">
    <source>
        <dbReference type="ARBA" id="ARBA00022448"/>
    </source>
</evidence>
<keyword evidence="6" id="KW-0256">Endoplasmic reticulum</keyword>
<dbReference type="EMBL" id="CAJNYT010000829">
    <property type="protein sequence ID" value="CAF3376014.1"/>
    <property type="molecule type" value="Genomic_DNA"/>
</dbReference>
<keyword evidence="5 14" id="KW-0732">Signal</keyword>
<reference evidence="17" key="1">
    <citation type="submission" date="2021-02" db="EMBL/GenBank/DDBJ databases">
        <authorList>
            <person name="Nowell W R."/>
        </authorList>
    </citation>
    <scope>NUCLEOTIDE SEQUENCE</scope>
</reference>
<evidence type="ECO:0000256" key="7">
    <source>
        <dbReference type="ARBA" id="ARBA00022982"/>
    </source>
</evidence>
<dbReference type="GO" id="GO:0005789">
    <property type="term" value="C:endoplasmic reticulum membrane"/>
    <property type="evidence" value="ECO:0007669"/>
    <property type="project" value="UniProtKB-SubCell"/>
</dbReference>
<keyword evidence="4 13" id="KW-0812">Transmembrane</keyword>
<proteinExistence type="predicted"/>
<dbReference type="InterPro" id="IPR036249">
    <property type="entry name" value="Thioredoxin-like_sf"/>
</dbReference>
<feature type="compositionally biased region" description="Acidic residues" evidence="12">
    <location>
        <begin position="218"/>
        <end position="233"/>
    </location>
</feature>
<gene>
    <name evidence="17" type="ORF">GRG538_LOCUS7745</name>
    <name evidence="16" type="ORF">TIS948_LOCUS24741</name>
</gene>
<dbReference type="InterPro" id="IPR052454">
    <property type="entry name" value="TMX_domain-containing"/>
</dbReference>
<evidence type="ECO:0000256" key="9">
    <source>
        <dbReference type="ARBA" id="ARBA00023136"/>
    </source>
</evidence>
<evidence type="ECO:0000256" key="14">
    <source>
        <dbReference type="SAM" id="SignalP"/>
    </source>
</evidence>
<evidence type="ECO:0000256" key="4">
    <source>
        <dbReference type="ARBA" id="ARBA00022692"/>
    </source>
</evidence>
<evidence type="ECO:0000256" key="1">
    <source>
        <dbReference type="ARBA" id="ARBA00004115"/>
    </source>
</evidence>
<dbReference type="Proteomes" id="UP000663825">
    <property type="component" value="Unassembled WGS sequence"/>
</dbReference>
<evidence type="ECO:0000256" key="3">
    <source>
        <dbReference type="ARBA" id="ARBA00022553"/>
    </source>
</evidence>
<dbReference type="EMBL" id="CAJNXB010004275">
    <property type="protein sequence ID" value="CAF3367425.1"/>
    <property type="molecule type" value="Genomic_DNA"/>
</dbReference>
<dbReference type="AlphaFoldDB" id="A0A817Y4P2"/>
<dbReference type="PANTHER" id="PTHR46107">
    <property type="entry name" value="DUMPY: SHORTER THAN WILD-TYPE"/>
    <property type="match status" value="1"/>
</dbReference>
<dbReference type="SUPFAM" id="SSF52833">
    <property type="entry name" value="Thioredoxin-like"/>
    <property type="match status" value="1"/>
</dbReference>
<feature type="region of interest" description="Disordered" evidence="12">
    <location>
        <begin position="218"/>
        <end position="272"/>
    </location>
</feature>
<evidence type="ECO:0000256" key="5">
    <source>
        <dbReference type="ARBA" id="ARBA00022729"/>
    </source>
</evidence>
<keyword evidence="11" id="KW-0676">Redox-active center</keyword>
<dbReference type="PROSITE" id="PS51352">
    <property type="entry name" value="THIOREDOXIN_2"/>
    <property type="match status" value="1"/>
</dbReference>
<keyword evidence="8 13" id="KW-1133">Transmembrane helix</keyword>
<sequence>MFDRSLLLLLLLPCLISTQLVDLTDKTWREMLTGQWMVEFYAPWCPACQQFKQIWRDFSNAMSSRNIKVGAVDVDKYQSLSGRFRISSLPTILHVRDGVFHQYEGERSLRGLRNYIDKEEWLKSGPMSSSFAPDSLVMSLISYVFDLSLLVKNAYSILLDQYGWPAWLIYTVFGIAMVIVGIIIGFISLMIMDCIIAAWYKMYYTLFRKAKKDESDAEYLEDAEQNPIGEDESDTTKDELNTPDDVEGAIEEDINQPTTATDQTVRQRRLKD</sequence>
<evidence type="ECO:0000313" key="17">
    <source>
        <dbReference type="EMBL" id="CAF3376014.1"/>
    </source>
</evidence>
<evidence type="ECO:0000256" key="12">
    <source>
        <dbReference type="SAM" id="MobiDB-lite"/>
    </source>
</evidence>
<feature type="chain" id="PRO_5035691417" description="Thioredoxin domain-containing protein" evidence="14">
    <location>
        <begin position="19"/>
        <end position="272"/>
    </location>
</feature>